<dbReference type="Pfam" id="PF17820">
    <property type="entry name" value="PDZ_6"/>
    <property type="match status" value="1"/>
</dbReference>
<protein>
    <submittedName>
        <fullName evidence="3">PDZ domain-containing protein</fullName>
    </submittedName>
</protein>
<name>A0ABS7PR23_9SPHN</name>
<dbReference type="Proteomes" id="UP000706039">
    <property type="component" value="Unassembled WGS sequence"/>
</dbReference>
<gene>
    <name evidence="3" type="ORF">K7G82_15915</name>
</gene>
<reference evidence="3 4" key="1">
    <citation type="submission" date="2021-08" db="EMBL/GenBank/DDBJ databases">
        <authorList>
            <person name="Tuo L."/>
        </authorList>
    </citation>
    <scope>NUCLEOTIDE SEQUENCE [LARGE SCALE GENOMIC DNA]</scope>
    <source>
        <strain evidence="3 4">JCM 31229</strain>
    </source>
</reference>
<evidence type="ECO:0000256" key="1">
    <source>
        <dbReference type="SAM" id="SignalP"/>
    </source>
</evidence>
<dbReference type="Gene3D" id="2.30.42.10">
    <property type="match status" value="1"/>
</dbReference>
<feature type="signal peptide" evidence="1">
    <location>
        <begin position="1"/>
        <end position="20"/>
    </location>
</feature>
<dbReference type="InterPro" id="IPR041489">
    <property type="entry name" value="PDZ_6"/>
</dbReference>
<feature type="chain" id="PRO_5046779406" evidence="1">
    <location>
        <begin position="21"/>
        <end position="303"/>
    </location>
</feature>
<evidence type="ECO:0000313" key="4">
    <source>
        <dbReference type="Proteomes" id="UP000706039"/>
    </source>
</evidence>
<keyword evidence="1" id="KW-0732">Signal</keyword>
<dbReference type="Pfam" id="PF09851">
    <property type="entry name" value="SHOCT"/>
    <property type="match status" value="1"/>
</dbReference>
<keyword evidence="4" id="KW-1185">Reference proteome</keyword>
<dbReference type="InterPro" id="IPR001478">
    <property type="entry name" value="PDZ"/>
</dbReference>
<dbReference type="SMART" id="SM00228">
    <property type="entry name" value="PDZ"/>
    <property type="match status" value="1"/>
</dbReference>
<accession>A0ABS7PR23</accession>
<evidence type="ECO:0000313" key="3">
    <source>
        <dbReference type="EMBL" id="MBY8823792.1"/>
    </source>
</evidence>
<dbReference type="EMBL" id="JAINVV010000008">
    <property type="protein sequence ID" value="MBY8823792.1"/>
    <property type="molecule type" value="Genomic_DNA"/>
</dbReference>
<proteinExistence type="predicted"/>
<dbReference type="SUPFAM" id="SSF50156">
    <property type="entry name" value="PDZ domain-like"/>
    <property type="match status" value="1"/>
</dbReference>
<dbReference type="InterPro" id="IPR018649">
    <property type="entry name" value="SHOCT"/>
</dbReference>
<feature type="domain" description="PDZ" evidence="2">
    <location>
        <begin position="159"/>
        <end position="233"/>
    </location>
</feature>
<evidence type="ECO:0000259" key="2">
    <source>
        <dbReference type="SMART" id="SM00228"/>
    </source>
</evidence>
<sequence>MTIRMLIAALCGLVSTPALADEYYAVTPSGATEMHFAEPPSAVVGQLASKCIDARWTVISSTTSEVVCESPMSMGESILGQVLMGNSYSTPPRRFFRFNVADLRGISRVQASGWIELQMAFGQMKRTDFSGPEFHNNILNFLGAAGGKLPVGTRFPNHATIGVTFDTTTVGKFMALRVTKIEPGSPAERAGIQIGDLITQVAKKRFKDPNSFLDATAKAATLPTYEVGIERSGKMLSIPVERAFRADIAEAVQPIVVASAAPPPPPAAPISVADELQKLAKLKETGVLTEAEFEAEKRRLLSR</sequence>
<dbReference type="InterPro" id="IPR036034">
    <property type="entry name" value="PDZ_sf"/>
</dbReference>
<organism evidence="3 4">
    <name type="scientific">Sphingomonas colocasiae</name>
    <dbReference type="NCBI Taxonomy" id="1848973"/>
    <lineage>
        <taxon>Bacteria</taxon>
        <taxon>Pseudomonadati</taxon>
        <taxon>Pseudomonadota</taxon>
        <taxon>Alphaproteobacteria</taxon>
        <taxon>Sphingomonadales</taxon>
        <taxon>Sphingomonadaceae</taxon>
        <taxon>Sphingomonas</taxon>
    </lineage>
</organism>
<comment type="caution">
    <text evidence="3">The sequence shown here is derived from an EMBL/GenBank/DDBJ whole genome shotgun (WGS) entry which is preliminary data.</text>
</comment>